<dbReference type="FunFam" id="3.50.50.60:FF:000012">
    <property type="entry name" value="Thioredoxin reductase 1, cytoplasmic"/>
    <property type="match status" value="1"/>
</dbReference>
<dbReference type="GO" id="GO:0034599">
    <property type="term" value="P:cellular response to oxidative stress"/>
    <property type="evidence" value="ECO:0007669"/>
    <property type="project" value="TreeGrafter"/>
</dbReference>
<keyword evidence="9 13" id="KW-0676">Redox-active center</keyword>
<comment type="similarity">
    <text evidence="1 13">Belongs to the class-I pyridine nucleotide-disulfide oxidoreductase family.</text>
</comment>
<dbReference type="GO" id="GO:0006749">
    <property type="term" value="P:glutathione metabolic process"/>
    <property type="evidence" value="ECO:0007669"/>
    <property type="project" value="TreeGrafter"/>
</dbReference>
<protein>
    <recommendedName>
        <fullName evidence="2">thioredoxin-disulfide reductase (NADPH)</fullName>
        <ecNumber evidence="2">1.8.1.9</ecNumber>
    </recommendedName>
</protein>
<dbReference type="PIRSF" id="PIRSF000350">
    <property type="entry name" value="Mercury_reductase_MerA"/>
    <property type="match status" value="1"/>
</dbReference>
<feature type="domain" description="FAD/NAD(P)-binding" evidence="15">
    <location>
        <begin position="93"/>
        <end position="430"/>
    </location>
</feature>
<evidence type="ECO:0000313" key="16">
    <source>
        <dbReference type="Ensembl" id="ENSDLAP00005026084.2"/>
    </source>
</evidence>
<feature type="binding site" evidence="11">
    <location>
        <begin position="277"/>
        <end position="284"/>
    </location>
    <ligand>
        <name>NAD(+)</name>
        <dbReference type="ChEBI" id="CHEBI:57540"/>
    </ligand>
</feature>
<dbReference type="GeneTree" id="ENSGT00940000159178"/>
<dbReference type="InterPro" id="IPR036249">
    <property type="entry name" value="Thioredoxin-like_sf"/>
</dbReference>
<dbReference type="NCBIfam" id="TIGR01438">
    <property type="entry name" value="TGR"/>
    <property type="match status" value="1"/>
</dbReference>
<dbReference type="GO" id="GO:0004791">
    <property type="term" value="F:thioredoxin-disulfide reductase (NADPH) activity"/>
    <property type="evidence" value="ECO:0007669"/>
    <property type="project" value="UniProtKB-EC"/>
</dbReference>
<keyword evidence="7 13" id="KW-0560">Oxidoreductase</keyword>
<keyword evidence="3 13" id="KW-0285">Flavoprotein</keyword>
<dbReference type="PRINTS" id="PR00368">
    <property type="entry name" value="FADPNR"/>
</dbReference>
<evidence type="ECO:0000256" key="3">
    <source>
        <dbReference type="ARBA" id="ARBA00022630"/>
    </source>
</evidence>
<dbReference type="InterPro" id="IPR012999">
    <property type="entry name" value="Pyr_OxRdtase_I_AS"/>
</dbReference>
<dbReference type="InterPro" id="IPR023753">
    <property type="entry name" value="FAD/NAD-binding_dom"/>
</dbReference>
<evidence type="ECO:0000313" key="17">
    <source>
        <dbReference type="Proteomes" id="UP000694389"/>
    </source>
</evidence>
<proteinExistence type="inferred from homology"/>
<dbReference type="SUPFAM" id="SSF52833">
    <property type="entry name" value="Thioredoxin-like"/>
    <property type="match status" value="1"/>
</dbReference>
<dbReference type="GO" id="GO:0004362">
    <property type="term" value="F:glutathione-disulfide reductase (NADPH) activity"/>
    <property type="evidence" value="ECO:0007669"/>
    <property type="project" value="TreeGrafter"/>
</dbReference>
<evidence type="ECO:0000256" key="9">
    <source>
        <dbReference type="ARBA" id="ARBA00023284"/>
    </source>
</evidence>
<comment type="cofactor">
    <cofactor evidence="11">
        <name>FAD</name>
        <dbReference type="ChEBI" id="CHEBI:57692"/>
    </cofactor>
    <text evidence="11">Binds 1 FAD per subunit.</text>
</comment>
<feature type="binding site" evidence="11">
    <location>
        <position position="414"/>
    </location>
    <ligand>
        <name>FAD</name>
        <dbReference type="ChEBI" id="CHEBI:57692"/>
    </ligand>
</feature>
<feature type="disulfide bond" description="Redox-active" evidence="12">
    <location>
        <begin position="139"/>
        <end position="144"/>
    </location>
</feature>
<dbReference type="GO" id="GO:0005739">
    <property type="term" value="C:mitochondrion"/>
    <property type="evidence" value="ECO:0007669"/>
    <property type="project" value="TreeGrafter"/>
</dbReference>
<keyword evidence="5" id="KW-0521">NADP</keyword>
<dbReference type="EC" id="1.8.1.9" evidence="2"/>
<evidence type="ECO:0000256" key="5">
    <source>
        <dbReference type="ARBA" id="ARBA00022857"/>
    </source>
</evidence>
<keyword evidence="8" id="KW-1015">Disulfide bond</keyword>
<evidence type="ECO:0000256" key="12">
    <source>
        <dbReference type="PIRSR" id="PIRSR000350-4"/>
    </source>
</evidence>
<dbReference type="InterPro" id="IPR001100">
    <property type="entry name" value="Pyr_nuc-diS_OxRdtase"/>
</dbReference>
<evidence type="ECO:0000256" key="13">
    <source>
        <dbReference type="RuleBase" id="RU003691"/>
    </source>
</evidence>
<evidence type="ECO:0000256" key="6">
    <source>
        <dbReference type="ARBA" id="ARBA00022933"/>
    </source>
</evidence>
<evidence type="ECO:0000256" key="11">
    <source>
        <dbReference type="PIRSR" id="PIRSR000350-3"/>
    </source>
</evidence>
<dbReference type="InterPro" id="IPR016156">
    <property type="entry name" value="FAD/NAD-linked_Rdtase_dimer_sf"/>
</dbReference>
<feature type="binding site" evidence="11">
    <location>
        <position position="148"/>
    </location>
    <ligand>
        <name>FAD</name>
        <dbReference type="ChEBI" id="CHEBI:57692"/>
    </ligand>
</feature>
<accession>A0A8C4F183</accession>
<keyword evidence="11" id="KW-0520">NAD</keyword>
<dbReference type="AlphaFoldDB" id="A0A8C4F183"/>
<evidence type="ECO:0000256" key="7">
    <source>
        <dbReference type="ARBA" id="ARBA00023002"/>
    </source>
</evidence>
<reference evidence="16" key="1">
    <citation type="submission" date="2025-08" db="UniProtKB">
        <authorList>
            <consortium name="Ensembl"/>
        </authorList>
    </citation>
    <scope>IDENTIFICATION</scope>
</reference>
<dbReference type="SUPFAM" id="SSF55424">
    <property type="entry name" value="FAD/NAD-linked reductases, dimerisation (C-terminal) domain"/>
    <property type="match status" value="1"/>
</dbReference>
<dbReference type="Gene3D" id="3.30.390.30">
    <property type="match status" value="1"/>
</dbReference>
<dbReference type="InterPro" id="IPR036188">
    <property type="entry name" value="FAD/NAD-bd_sf"/>
</dbReference>
<dbReference type="InterPro" id="IPR046952">
    <property type="entry name" value="GSHR/TRXR-like"/>
</dbReference>
<keyword evidence="6" id="KW-0712">Selenocysteine</keyword>
<sequence>MHNSEVVQYWRMKSRCVECMVSIQKPCEPKHKPFCPEDGTNYQEMLLEMTGQKTVPNVFINKTHLGGCDKTMQAHKDGSLQQLLTGDNEAYDYDLIVIGGGSGGLACSKEAAMLGKKVMVLDYVVPTPKGTSWGLGGTCVNVGCIPKKLMHQTALLGTAMQDARKFGWEFEETVKHNWETMKTAVNNYIGSLNWGYRVALRDKNVNYVNAYAEFIEPHKIKATNKRGKETLYTAAKFVLATGERPRYLGIPGDKEYCITSDDLFSLSYCPGKTLVIGASYVALECGGFLAGLGLDVTVMVRSILLRGFDQDMANRAGEHMEEHGVKFLRKYVPVKVEELEAGTPGRLKVTAKSTESDEIIEGEYNTVLIAVGRDACTDKIGLDKAGVKVNPKNGKIPVNDEEQTNVPHIYAIGDILEGKWELTPVAIQAGKLLARRLYGGSKLKVYHSLLWPLEFTVPGRDNNRCYSKIICNKLDNDRVIGFHYLGPNAGEVTQGFGVAMKCGATKEQLDNTIGIHPTCAEVGTDTTTLTTPLQVQQKLMEVSN</sequence>
<dbReference type="PANTHER" id="PTHR42737:SF6">
    <property type="entry name" value="THIOREDOXIN-DISULFIDE REDUCTASE"/>
    <property type="match status" value="1"/>
</dbReference>
<feature type="active site" description="Proton acceptor" evidence="10">
    <location>
        <position position="516"/>
    </location>
</feature>
<dbReference type="PROSITE" id="PS00076">
    <property type="entry name" value="PYRIDINE_REDOX_1"/>
    <property type="match status" value="1"/>
</dbReference>
<dbReference type="Gene3D" id="3.50.50.60">
    <property type="entry name" value="FAD/NAD(P)-binding domain"/>
    <property type="match status" value="2"/>
</dbReference>
<evidence type="ECO:0000256" key="1">
    <source>
        <dbReference type="ARBA" id="ARBA00007532"/>
    </source>
</evidence>
<dbReference type="Pfam" id="PF07992">
    <property type="entry name" value="Pyr_redox_2"/>
    <property type="match status" value="1"/>
</dbReference>
<dbReference type="GO" id="GO:0050660">
    <property type="term" value="F:flavin adenine dinucleotide binding"/>
    <property type="evidence" value="ECO:0007669"/>
    <property type="project" value="InterPro"/>
</dbReference>
<dbReference type="Ensembl" id="ENSDLAT00005027864.2">
    <property type="protein sequence ID" value="ENSDLAP00005026084.2"/>
    <property type="gene ID" value="ENSDLAG00005010367.2"/>
</dbReference>
<dbReference type="InterPro" id="IPR006338">
    <property type="entry name" value="Thioredoxin/glutathione_Rdtase"/>
</dbReference>
<evidence type="ECO:0000259" key="14">
    <source>
        <dbReference type="Pfam" id="PF02852"/>
    </source>
</evidence>
<evidence type="ECO:0000256" key="2">
    <source>
        <dbReference type="ARBA" id="ARBA00012610"/>
    </source>
</evidence>
<dbReference type="InterPro" id="IPR004099">
    <property type="entry name" value="Pyr_nucl-diS_OxRdtase_dimer"/>
</dbReference>
<reference evidence="16" key="2">
    <citation type="submission" date="2025-09" db="UniProtKB">
        <authorList>
            <consortium name="Ensembl"/>
        </authorList>
    </citation>
    <scope>IDENTIFICATION</scope>
</reference>
<feature type="binding site" evidence="11">
    <location>
        <position position="372"/>
    </location>
    <ligand>
        <name>NAD(+)</name>
        <dbReference type="ChEBI" id="CHEBI:57540"/>
    </ligand>
</feature>
<keyword evidence="4 11" id="KW-0274">FAD</keyword>
<dbReference type="Proteomes" id="UP000694389">
    <property type="component" value="Unassembled WGS sequence"/>
</dbReference>
<evidence type="ECO:0000256" key="8">
    <source>
        <dbReference type="ARBA" id="ARBA00023157"/>
    </source>
</evidence>
<organism evidence="16 17">
    <name type="scientific">Dicentrarchus labrax</name>
    <name type="common">European seabass</name>
    <name type="synonym">Morone labrax</name>
    <dbReference type="NCBI Taxonomy" id="13489"/>
    <lineage>
        <taxon>Eukaryota</taxon>
        <taxon>Metazoa</taxon>
        <taxon>Chordata</taxon>
        <taxon>Craniata</taxon>
        <taxon>Vertebrata</taxon>
        <taxon>Euteleostomi</taxon>
        <taxon>Actinopterygii</taxon>
        <taxon>Neopterygii</taxon>
        <taxon>Teleostei</taxon>
        <taxon>Neoteleostei</taxon>
        <taxon>Acanthomorphata</taxon>
        <taxon>Eupercaria</taxon>
        <taxon>Moronidae</taxon>
        <taxon>Dicentrarchus</taxon>
    </lineage>
</organism>
<keyword evidence="17" id="KW-1185">Reference proteome</keyword>
<evidence type="ECO:0000259" key="15">
    <source>
        <dbReference type="Pfam" id="PF07992"/>
    </source>
</evidence>
<dbReference type="PANTHER" id="PTHR42737">
    <property type="entry name" value="GLUTATHIONE REDUCTASE"/>
    <property type="match status" value="1"/>
</dbReference>
<dbReference type="GO" id="GO:0005829">
    <property type="term" value="C:cytosol"/>
    <property type="evidence" value="ECO:0007669"/>
    <property type="project" value="TreeGrafter"/>
</dbReference>
<dbReference type="Pfam" id="PF02852">
    <property type="entry name" value="Pyr_redox_dim"/>
    <property type="match status" value="1"/>
</dbReference>
<evidence type="ECO:0000256" key="4">
    <source>
        <dbReference type="ARBA" id="ARBA00022827"/>
    </source>
</evidence>
<evidence type="ECO:0000256" key="10">
    <source>
        <dbReference type="PIRSR" id="PIRSR000350-2"/>
    </source>
</evidence>
<dbReference type="SUPFAM" id="SSF51905">
    <property type="entry name" value="FAD/NAD(P)-binding domain"/>
    <property type="match status" value="1"/>
</dbReference>
<name>A0A8C4F183_DICLA</name>
<feature type="domain" description="Pyridine nucleotide-disulphide oxidoreductase dimerisation" evidence="14">
    <location>
        <begin position="441"/>
        <end position="522"/>
    </location>
</feature>
<dbReference type="GO" id="GO:0045454">
    <property type="term" value="P:cell redox homeostasis"/>
    <property type="evidence" value="ECO:0007669"/>
    <property type="project" value="InterPro"/>
</dbReference>
<dbReference type="PROSITE" id="PS51354">
    <property type="entry name" value="GLUTAREDOXIN_2"/>
    <property type="match status" value="1"/>
</dbReference>
<dbReference type="FunFam" id="3.50.50.60:FF:000200">
    <property type="entry name" value="Thioredoxin reductase 2, mitochondrial"/>
    <property type="match status" value="1"/>
</dbReference>
<dbReference type="PRINTS" id="PR00411">
    <property type="entry name" value="PNDRDTASEI"/>
</dbReference>
<dbReference type="Gene3D" id="3.40.30.10">
    <property type="entry name" value="Glutaredoxin"/>
    <property type="match status" value="1"/>
</dbReference>
<keyword evidence="11" id="KW-0547">Nucleotide-binding</keyword>